<evidence type="ECO:0000313" key="8">
    <source>
        <dbReference type="Proteomes" id="UP001189429"/>
    </source>
</evidence>
<dbReference type="CDD" id="cd17921">
    <property type="entry name" value="DEXHc_Ski2"/>
    <property type="match status" value="1"/>
</dbReference>
<dbReference type="SMART" id="SM00487">
    <property type="entry name" value="DEXDc"/>
    <property type="match status" value="1"/>
</dbReference>
<dbReference type="Proteomes" id="UP001189429">
    <property type="component" value="Unassembled WGS sequence"/>
</dbReference>
<feature type="region of interest" description="Disordered" evidence="5">
    <location>
        <begin position="708"/>
        <end position="745"/>
    </location>
</feature>
<dbReference type="InterPro" id="IPR001650">
    <property type="entry name" value="Helicase_C-like"/>
</dbReference>
<evidence type="ECO:0000256" key="2">
    <source>
        <dbReference type="ARBA" id="ARBA00022801"/>
    </source>
</evidence>
<dbReference type="SUPFAM" id="SSF52540">
    <property type="entry name" value="P-loop containing nucleoside triphosphate hydrolases"/>
    <property type="match status" value="1"/>
</dbReference>
<keyword evidence="3" id="KW-0347">Helicase</keyword>
<feature type="domain" description="Helicase ATP-binding" evidence="6">
    <location>
        <begin position="17"/>
        <end position="173"/>
    </location>
</feature>
<dbReference type="InterPro" id="IPR021904">
    <property type="entry name" value="DUF3516"/>
</dbReference>
<keyword evidence="1" id="KW-0547">Nucleotide-binding</keyword>
<evidence type="ECO:0000256" key="4">
    <source>
        <dbReference type="ARBA" id="ARBA00022840"/>
    </source>
</evidence>
<gene>
    <name evidence="7" type="ORF">PCOR1329_LOCUS40613</name>
</gene>
<keyword evidence="2" id="KW-0378">Hydrolase</keyword>
<keyword evidence="4" id="KW-0067">ATP-binding</keyword>
<accession>A0ABN9TN15</accession>
<sequence length="803" mass="87340">MEDQGGVDLYPAQEEAVVEIFGGCHVVLDTPTGSGKSLVAVAAFFKALGEGRRAYYTSPTKALASEKFFDLCRFFGPGEVGMATGDVSVNTRASLICCTQEVLAMIALRDGEAARVDCVVMDEFHYYGDPSRGAAWEIPLWRLPRASFLLMSGTLGENSGLYAAIEDCTGRPLRVVSSQQRPVPLDYSYSDLSVTARLRELKREGKCPAYVVHFSHREALSTAQQLANDPALELPGAQLAALRAAVDAVDFSSPFGACLRQLLLRGVGVHHAGVLPRYRRLVEQLAQASLLVFVCGTDTLGVGVNVPIRSVLFTRLCKFTGEETDILDARSFHQIAGRAGRRGFDDRGEVAAVAPEWEVYNRELRERIARGERVLPQWRRPPRQNYRHWTRSTFDRLQRSSPGALRSSFRLSMAQVLSVLQGAEERGTDGPAELRQLVDRAQCGHGERRYWHRQVATFSELFGQGSSFATTPSRIAAAGSGAAERSPGSNEGEAQPVTAPLLLQQAPAPTDDASVFFARALPRLEAELGKHAALAALAAVEAMCQVPESLGRMLRTRGPSGPTPPRGEAPRREDGQTPDAEAFACPPEVAAVLCREFVAFRTTHPWVPEGALQPKGLAREMVSRGLDFTGLVQRLGDHARSDTAVTSEGAILRYLSDVYRTMRCSVPEAVKTPGIRRVQSLLRAAVASVDSSLLDEWESLKAIEDGDAAAEAGSSDGQAREDVAGGGTMVPARASGSVRPRRSEPELRDLVRSVRRRVEQQRRRRDAEAQARARSLSGRLRRLGSAALGAAERVWHSVIGAVW</sequence>
<evidence type="ECO:0000256" key="1">
    <source>
        <dbReference type="ARBA" id="ARBA00022741"/>
    </source>
</evidence>
<evidence type="ECO:0000256" key="3">
    <source>
        <dbReference type="ARBA" id="ARBA00022806"/>
    </source>
</evidence>
<dbReference type="PANTHER" id="PTHR12131:SF1">
    <property type="entry name" value="ATP-DEPENDENT RNA HELICASE SUPV3L1, MITOCHONDRIAL-RELATED"/>
    <property type="match status" value="1"/>
</dbReference>
<dbReference type="Gene3D" id="3.40.50.300">
    <property type="entry name" value="P-loop containing nucleotide triphosphate hydrolases"/>
    <property type="match status" value="2"/>
</dbReference>
<name>A0ABN9TN15_9DINO</name>
<dbReference type="PANTHER" id="PTHR12131">
    <property type="entry name" value="ATP-DEPENDENT RNA AND DNA HELICASE"/>
    <property type="match status" value="1"/>
</dbReference>
<dbReference type="EMBL" id="CAUYUJ010014897">
    <property type="protein sequence ID" value="CAK0847403.1"/>
    <property type="molecule type" value="Genomic_DNA"/>
</dbReference>
<dbReference type="InterPro" id="IPR050699">
    <property type="entry name" value="RNA-DNA_Helicase"/>
</dbReference>
<keyword evidence="8" id="KW-1185">Reference proteome</keyword>
<proteinExistence type="predicted"/>
<evidence type="ECO:0000313" key="7">
    <source>
        <dbReference type="EMBL" id="CAK0847403.1"/>
    </source>
</evidence>
<evidence type="ECO:0000259" key="6">
    <source>
        <dbReference type="PROSITE" id="PS51192"/>
    </source>
</evidence>
<dbReference type="InterPro" id="IPR014001">
    <property type="entry name" value="Helicase_ATP-bd"/>
</dbReference>
<organism evidence="7 8">
    <name type="scientific">Prorocentrum cordatum</name>
    <dbReference type="NCBI Taxonomy" id="2364126"/>
    <lineage>
        <taxon>Eukaryota</taxon>
        <taxon>Sar</taxon>
        <taxon>Alveolata</taxon>
        <taxon>Dinophyceae</taxon>
        <taxon>Prorocentrales</taxon>
        <taxon>Prorocentraceae</taxon>
        <taxon>Prorocentrum</taxon>
    </lineage>
</organism>
<dbReference type="PROSITE" id="PS51192">
    <property type="entry name" value="HELICASE_ATP_BIND_1"/>
    <property type="match status" value="1"/>
</dbReference>
<dbReference type="Pfam" id="PF12029">
    <property type="entry name" value="DUF3516"/>
    <property type="match status" value="2"/>
</dbReference>
<comment type="caution">
    <text evidence="7">The sequence shown here is derived from an EMBL/GenBank/DDBJ whole genome shotgun (WGS) entry which is preliminary data.</text>
</comment>
<dbReference type="InterPro" id="IPR011545">
    <property type="entry name" value="DEAD/DEAH_box_helicase_dom"/>
</dbReference>
<dbReference type="InterPro" id="IPR027417">
    <property type="entry name" value="P-loop_NTPase"/>
</dbReference>
<feature type="region of interest" description="Disordered" evidence="5">
    <location>
        <begin position="552"/>
        <end position="580"/>
    </location>
</feature>
<evidence type="ECO:0000256" key="5">
    <source>
        <dbReference type="SAM" id="MobiDB-lite"/>
    </source>
</evidence>
<dbReference type="Pfam" id="PF00270">
    <property type="entry name" value="DEAD"/>
    <property type="match status" value="1"/>
</dbReference>
<protein>
    <recommendedName>
        <fullName evidence="6">Helicase ATP-binding domain-containing protein</fullName>
    </recommendedName>
</protein>
<dbReference type="SMART" id="SM00490">
    <property type="entry name" value="HELICc"/>
    <property type="match status" value="1"/>
</dbReference>
<reference evidence="7" key="1">
    <citation type="submission" date="2023-10" db="EMBL/GenBank/DDBJ databases">
        <authorList>
            <person name="Chen Y."/>
            <person name="Shah S."/>
            <person name="Dougan E. K."/>
            <person name="Thang M."/>
            <person name="Chan C."/>
        </authorList>
    </citation>
    <scope>NUCLEOTIDE SEQUENCE [LARGE SCALE GENOMIC DNA]</scope>
</reference>